<dbReference type="AlphaFoldDB" id="A0A1H8YHE8"/>
<evidence type="ECO:0000256" key="2">
    <source>
        <dbReference type="SAM" id="SignalP"/>
    </source>
</evidence>
<reference evidence="3 4" key="1">
    <citation type="submission" date="2016-10" db="EMBL/GenBank/DDBJ databases">
        <authorList>
            <person name="de Groot N.N."/>
        </authorList>
    </citation>
    <scope>NUCLEOTIDE SEQUENCE [LARGE SCALE GENOMIC DNA]</scope>
    <source>
        <strain evidence="3 4">DSM 44993</strain>
    </source>
</reference>
<dbReference type="OrthoDB" id="4554736at2"/>
<evidence type="ECO:0008006" key="5">
    <source>
        <dbReference type="Google" id="ProtNLM"/>
    </source>
</evidence>
<gene>
    <name evidence="3" type="ORF">SAMN04489732_116162</name>
</gene>
<organism evidence="3 4">
    <name type="scientific">Amycolatopsis saalfeldensis</name>
    <dbReference type="NCBI Taxonomy" id="394193"/>
    <lineage>
        <taxon>Bacteria</taxon>
        <taxon>Bacillati</taxon>
        <taxon>Actinomycetota</taxon>
        <taxon>Actinomycetes</taxon>
        <taxon>Pseudonocardiales</taxon>
        <taxon>Pseudonocardiaceae</taxon>
        <taxon>Amycolatopsis</taxon>
    </lineage>
</organism>
<proteinExistence type="predicted"/>
<dbReference type="EMBL" id="FOEF01000016">
    <property type="protein sequence ID" value="SEP51620.1"/>
    <property type="molecule type" value="Genomic_DNA"/>
</dbReference>
<accession>A0A1H8YHE8</accession>
<keyword evidence="2" id="KW-0732">Signal</keyword>
<evidence type="ECO:0000313" key="3">
    <source>
        <dbReference type="EMBL" id="SEP51620.1"/>
    </source>
</evidence>
<feature type="compositionally biased region" description="Low complexity" evidence="1">
    <location>
        <begin position="38"/>
        <end position="63"/>
    </location>
</feature>
<evidence type="ECO:0000256" key="1">
    <source>
        <dbReference type="SAM" id="MobiDB-lite"/>
    </source>
</evidence>
<protein>
    <recommendedName>
        <fullName evidence="5">Subtilisin inhibitor-like</fullName>
    </recommendedName>
</protein>
<keyword evidence="4" id="KW-1185">Reference proteome</keyword>
<sequence length="184" mass="17869">MRTMVARSLISGSLLGVALTLTACGGGGTAAGQLSWNASSTPAAPTATSSAPVAAPSSVQAVPDAKTPPPQARAPQRQGSTAGKRQDGSGPAPRGGLGKTVDCGQIDGPTGKIDVVAEAMPAGTVGCTEAIDVLSDYLAQAPTKAEGTAHVLTVDGWQCAYDGGTAGSGLIGCGGKGLSFHGQP</sequence>
<evidence type="ECO:0000313" key="4">
    <source>
        <dbReference type="Proteomes" id="UP000198582"/>
    </source>
</evidence>
<dbReference type="PROSITE" id="PS51257">
    <property type="entry name" value="PROKAR_LIPOPROTEIN"/>
    <property type="match status" value="1"/>
</dbReference>
<feature type="signal peptide" evidence="2">
    <location>
        <begin position="1"/>
        <end position="23"/>
    </location>
</feature>
<feature type="region of interest" description="Disordered" evidence="1">
    <location>
        <begin position="38"/>
        <end position="103"/>
    </location>
</feature>
<dbReference type="RefSeq" id="WP_091623556.1">
    <property type="nucleotide sequence ID" value="NZ_FOEF01000016.1"/>
</dbReference>
<dbReference type="Proteomes" id="UP000198582">
    <property type="component" value="Unassembled WGS sequence"/>
</dbReference>
<feature type="chain" id="PRO_5039470594" description="Subtilisin inhibitor-like" evidence="2">
    <location>
        <begin position="24"/>
        <end position="184"/>
    </location>
</feature>
<name>A0A1H8YHE8_9PSEU</name>